<keyword evidence="5" id="KW-1003">Cell membrane</keyword>
<dbReference type="PANTHER" id="PTHR30371:SF0">
    <property type="entry name" value="SEC-INDEPENDENT PROTEIN TRANSLOCASE PROTEIN TATC, CHLOROPLASTIC-RELATED"/>
    <property type="match status" value="1"/>
</dbReference>
<keyword evidence="5" id="KW-0811">Translocation</keyword>
<dbReference type="EMBL" id="QCZI01000001">
    <property type="protein sequence ID" value="PWA07480.1"/>
    <property type="molecule type" value="Genomic_DNA"/>
</dbReference>
<comment type="similarity">
    <text evidence="5">Belongs to the TatC family.</text>
</comment>
<keyword evidence="5" id="KW-0653">Protein transport</keyword>
<dbReference type="GO" id="GO:0009977">
    <property type="term" value="F:proton motive force dependent protein transmembrane transporter activity"/>
    <property type="evidence" value="ECO:0007669"/>
    <property type="project" value="TreeGrafter"/>
</dbReference>
<keyword evidence="4 5" id="KW-0472">Membrane</keyword>
<dbReference type="GO" id="GO:0043953">
    <property type="term" value="P:protein transport by the Tat complex"/>
    <property type="evidence" value="ECO:0007669"/>
    <property type="project" value="UniProtKB-UniRule"/>
</dbReference>
<dbReference type="GO" id="GO:0033281">
    <property type="term" value="C:TAT protein transport complex"/>
    <property type="evidence" value="ECO:0007669"/>
    <property type="project" value="UniProtKB-UniRule"/>
</dbReference>
<dbReference type="PRINTS" id="PR01840">
    <property type="entry name" value="TATCFAMILY"/>
</dbReference>
<dbReference type="Proteomes" id="UP000245449">
    <property type="component" value="Unassembled WGS sequence"/>
</dbReference>
<feature type="transmembrane region" description="Helical" evidence="5">
    <location>
        <begin position="21"/>
        <end position="40"/>
    </location>
</feature>
<accession>A0A2U1JQL8</accession>
<organism evidence="6 7">
    <name type="scientific">Flavobacterium psychrotolerans</name>
    <dbReference type="NCBI Taxonomy" id="2169410"/>
    <lineage>
        <taxon>Bacteria</taxon>
        <taxon>Pseudomonadati</taxon>
        <taxon>Bacteroidota</taxon>
        <taxon>Flavobacteriia</taxon>
        <taxon>Flavobacteriales</taxon>
        <taxon>Flavobacteriaceae</taxon>
        <taxon>Flavobacterium</taxon>
    </lineage>
</organism>
<dbReference type="RefSeq" id="WP_116723626.1">
    <property type="nucleotide sequence ID" value="NZ_QCZI01000001.1"/>
</dbReference>
<dbReference type="PANTHER" id="PTHR30371">
    <property type="entry name" value="SEC-INDEPENDENT PROTEIN TRANSLOCASE PROTEIN TATC"/>
    <property type="match status" value="1"/>
</dbReference>
<feature type="transmembrane region" description="Helical" evidence="5">
    <location>
        <begin position="218"/>
        <end position="237"/>
    </location>
</feature>
<feature type="transmembrane region" description="Helical" evidence="5">
    <location>
        <begin position="135"/>
        <end position="155"/>
    </location>
</feature>
<evidence type="ECO:0000313" key="7">
    <source>
        <dbReference type="Proteomes" id="UP000245449"/>
    </source>
</evidence>
<protein>
    <recommendedName>
        <fullName evidence="5">Sec-independent protein translocase protein TatC</fullName>
    </recommendedName>
</protein>
<evidence type="ECO:0000256" key="5">
    <source>
        <dbReference type="HAMAP-Rule" id="MF_00902"/>
    </source>
</evidence>
<dbReference type="Pfam" id="PF00902">
    <property type="entry name" value="TatC"/>
    <property type="match status" value="1"/>
</dbReference>
<dbReference type="OrthoDB" id="9777044at2"/>
<feature type="transmembrane region" description="Helical" evidence="5">
    <location>
        <begin position="243"/>
        <end position="263"/>
    </location>
</feature>
<sequence length="270" mass="30909">MAKKELKEMSFLDHLEDLRWLLIRITIGVLIISCLSYFIIDYIFEEIIFAPIHTNFITYKLFCELTTYLGSNDGGMCIKEMPFIIQSTEMGGQFSIFIWTCITAGFILGFPYILWEIWKFISPALYEKEKKNAVWFILSASTLFFLGVLFGYYLILPLSVNFFGGFNVSSVIKNEFNVDNYMGMVKTSVISCGLIFELPIIIYFLTKIGLVTAQTLRQYRRYSVVIILIVAAIITPPDILSQIIVSIPLLLLYEISILIAVLVNKKEKNG</sequence>
<name>A0A2U1JQL8_9FLAO</name>
<keyword evidence="3 5" id="KW-1133">Transmembrane helix</keyword>
<evidence type="ECO:0000313" key="6">
    <source>
        <dbReference type="EMBL" id="PWA07480.1"/>
    </source>
</evidence>
<gene>
    <name evidence="5 6" type="primary">tatC</name>
    <name evidence="6" type="ORF">DB895_01835</name>
</gene>
<keyword evidence="5" id="KW-0813">Transport</keyword>
<evidence type="ECO:0000256" key="3">
    <source>
        <dbReference type="ARBA" id="ARBA00022989"/>
    </source>
</evidence>
<dbReference type="InterPro" id="IPR002033">
    <property type="entry name" value="TatC"/>
</dbReference>
<keyword evidence="7" id="KW-1185">Reference proteome</keyword>
<comment type="subunit">
    <text evidence="5">Forms a complex with TatA.</text>
</comment>
<feature type="transmembrane region" description="Helical" evidence="5">
    <location>
        <begin position="96"/>
        <end position="115"/>
    </location>
</feature>
<proteinExistence type="inferred from homology"/>
<dbReference type="NCBIfam" id="TIGR00945">
    <property type="entry name" value="tatC"/>
    <property type="match status" value="1"/>
</dbReference>
<dbReference type="HAMAP" id="MF_00902">
    <property type="entry name" value="TatC"/>
    <property type="match status" value="1"/>
</dbReference>
<keyword evidence="2 5" id="KW-0812">Transmembrane</keyword>
<dbReference type="AlphaFoldDB" id="A0A2U1JQL8"/>
<evidence type="ECO:0000256" key="2">
    <source>
        <dbReference type="ARBA" id="ARBA00022692"/>
    </source>
</evidence>
<comment type="function">
    <text evidence="5">Part of the twin-arginine translocation (Tat) system that transports large folded proteins containing a characteristic twin-arginine motif in their signal peptide across membranes.</text>
</comment>
<evidence type="ECO:0000256" key="1">
    <source>
        <dbReference type="ARBA" id="ARBA00004141"/>
    </source>
</evidence>
<dbReference type="GO" id="GO:0065002">
    <property type="term" value="P:intracellular protein transmembrane transport"/>
    <property type="evidence" value="ECO:0007669"/>
    <property type="project" value="TreeGrafter"/>
</dbReference>
<feature type="transmembrane region" description="Helical" evidence="5">
    <location>
        <begin position="188"/>
        <end position="206"/>
    </location>
</feature>
<reference evidence="6 7" key="1">
    <citation type="submission" date="2018-04" db="EMBL/GenBank/DDBJ databases">
        <title>Flavobacterium sp. nov., isolated from glacier ice.</title>
        <authorList>
            <person name="Liu Q."/>
            <person name="Xin Y.-H."/>
        </authorList>
    </citation>
    <scope>NUCLEOTIDE SEQUENCE [LARGE SCALE GENOMIC DNA]</scope>
    <source>
        <strain evidence="6 7">RB1R5</strain>
    </source>
</reference>
<comment type="subcellular location">
    <subcellularLocation>
        <location evidence="5">Cell membrane</location>
        <topology evidence="5">Multi-pass membrane protein</topology>
    </subcellularLocation>
    <subcellularLocation>
        <location evidence="1">Membrane</location>
        <topology evidence="1">Multi-pass membrane protein</topology>
    </subcellularLocation>
</comment>
<evidence type="ECO:0000256" key="4">
    <source>
        <dbReference type="ARBA" id="ARBA00023136"/>
    </source>
</evidence>
<comment type="caution">
    <text evidence="6">The sequence shown here is derived from an EMBL/GenBank/DDBJ whole genome shotgun (WGS) entry which is preliminary data.</text>
</comment>